<comment type="caution">
    <text evidence="8">The sequence shown here is derived from an EMBL/GenBank/DDBJ whole genome shotgun (WGS) entry which is preliminary data.</text>
</comment>
<dbReference type="OrthoDB" id="284175at2759"/>
<evidence type="ECO:0000256" key="6">
    <source>
        <dbReference type="SAM" id="MobiDB-lite"/>
    </source>
</evidence>
<dbReference type="Proteomes" id="UP000245119">
    <property type="component" value="Linkage Group LG7"/>
</dbReference>
<dbReference type="Pfam" id="PF01823">
    <property type="entry name" value="MACPF"/>
    <property type="match status" value="1"/>
</dbReference>
<keyword evidence="3" id="KW-0964">Secreted</keyword>
<organism evidence="8 9">
    <name type="scientific">Pomacea canaliculata</name>
    <name type="common">Golden apple snail</name>
    <dbReference type="NCBI Taxonomy" id="400727"/>
    <lineage>
        <taxon>Eukaryota</taxon>
        <taxon>Metazoa</taxon>
        <taxon>Spiralia</taxon>
        <taxon>Lophotrochozoa</taxon>
        <taxon>Mollusca</taxon>
        <taxon>Gastropoda</taxon>
        <taxon>Caenogastropoda</taxon>
        <taxon>Architaenioglossa</taxon>
        <taxon>Ampullarioidea</taxon>
        <taxon>Ampullariidae</taxon>
        <taxon>Pomacea</taxon>
    </lineage>
</organism>
<evidence type="ECO:0000256" key="2">
    <source>
        <dbReference type="ARBA" id="ARBA00004613"/>
    </source>
</evidence>
<evidence type="ECO:0000256" key="5">
    <source>
        <dbReference type="ARBA" id="ARBA00023157"/>
    </source>
</evidence>
<gene>
    <name evidence="8" type="ORF">C0Q70_12705</name>
</gene>
<keyword evidence="9" id="KW-1185">Reference proteome</keyword>
<feature type="compositionally biased region" description="Low complexity" evidence="6">
    <location>
        <begin position="66"/>
        <end position="79"/>
    </location>
</feature>
<keyword evidence="5" id="KW-1015">Disulfide bond</keyword>
<name>A0A2T7P2C7_POMCA</name>
<reference evidence="8 9" key="1">
    <citation type="submission" date="2018-04" db="EMBL/GenBank/DDBJ databases">
        <title>The genome of golden apple snail Pomacea canaliculata provides insight into stress tolerance and invasive adaptation.</title>
        <authorList>
            <person name="Liu C."/>
            <person name="Liu B."/>
            <person name="Ren Y."/>
            <person name="Zhang Y."/>
            <person name="Wang H."/>
            <person name="Li S."/>
            <person name="Jiang F."/>
            <person name="Yin L."/>
            <person name="Zhang G."/>
            <person name="Qian W."/>
            <person name="Fan W."/>
        </authorList>
    </citation>
    <scope>NUCLEOTIDE SEQUENCE [LARGE SCALE GENOMIC DNA]</scope>
    <source>
        <strain evidence="8">SZHN2017</strain>
        <tissue evidence="8">Muscle</tissue>
    </source>
</reference>
<evidence type="ECO:0000256" key="3">
    <source>
        <dbReference type="ARBA" id="ARBA00022525"/>
    </source>
</evidence>
<dbReference type="InterPro" id="IPR020863">
    <property type="entry name" value="MACPF_CS"/>
</dbReference>
<evidence type="ECO:0000259" key="7">
    <source>
        <dbReference type="PROSITE" id="PS51412"/>
    </source>
</evidence>
<sequence>MLTTCSDKRQCQYAIDSSTSSHPVLHPCPLNNADMFLRLRRIKALKLILTFSLALGSQALQQSAQRSHSLAQSEHSSSHVFHNKERTEKLDDDRQKTQLFARVAQDTHADNLFPEGSCRHKKQGGLNADFLLYGYNSLKGCPLVSGRDPGFTFPIFSADYSTSHVTPDGEVLVPRELLLSPDVSCVTSFTSKTVETPYDLTKLLTATATLGDDGGWGPPFSASQDFRQFSEDLRKHVLVVSRATCSLHHVTHLLQKPLPLHPMFVDWVLRLNNTDDEDAYLQFIDTYGTHFVSRARSGASFTLVHKMEEDVYRQHTEGHVTAAASYSSAALLGQYETLTSDHKRAADDFRNQVETMTVAVGAPPPSDGDSLRWLTAADNHPVTISYEVSSLDVLFSKPFMGEGSALERYAIDHVGMRNMVLATKQKYCKYLKTKELVGDCEHLTPGLSLLHTRLMGHSDYTPAASADLCVEKCHQLPDCVAVTVCSGCDTNDIGHNDCRVFRFGNIHSAVTDPQWQTTILVNKLKTLLKVQNTTAVVDPRSESSPALTVTSARDCLTSCVQDASCVGFTLSDTSGRISKCTRLTDLPVSLKQEAGATVYFLSQSSKGFVTRGQTGHFAPSSIPNDWYKASCVIDDECRQENANNLTSALARTKTVCVLPPCTASGRSRDVMARLLLGLGVLLCAGCGTSDQTYDTARAPEEDHQYADLKVCRMLIKAVNGHVPLPVSRPPVLLTAGPVMAGLKLGLTALILLVSFNTLTCKVLSISTQAQISQKALIMGKEQILPMDDPMPLPRLSYNTNQNDPQANLGEHFSDTGIAADQSTGQSDAVSTDTRCKSWGLKFVDTPRAVCAMLTPRQA</sequence>
<feature type="compositionally biased region" description="Basic and acidic residues" evidence="6">
    <location>
        <begin position="82"/>
        <end position="93"/>
    </location>
</feature>
<evidence type="ECO:0000256" key="4">
    <source>
        <dbReference type="ARBA" id="ARBA00023136"/>
    </source>
</evidence>
<comment type="subcellular location">
    <subcellularLocation>
        <location evidence="1">Membrane</location>
    </subcellularLocation>
    <subcellularLocation>
        <location evidence="2">Secreted</location>
    </subcellularLocation>
</comment>
<protein>
    <recommendedName>
        <fullName evidence="7">MACPF domain-containing protein</fullName>
    </recommendedName>
</protein>
<proteinExistence type="predicted"/>
<dbReference type="GO" id="GO:0005576">
    <property type="term" value="C:extracellular region"/>
    <property type="evidence" value="ECO:0007669"/>
    <property type="project" value="UniProtKB-SubCell"/>
</dbReference>
<accession>A0A2T7P2C7</accession>
<evidence type="ECO:0000313" key="9">
    <source>
        <dbReference type="Proteomes" id="UP000245119"/>
    </source>
</evidence>
<keyword evidence="4" id="KW-0472">Membrane</keyword>
<dbReference type="PROSITE" id="PS00279">
    <property type="entry name" value="MACPF_1"/>
    <property type="match status" value="1"/>
</dbReference>
<dbReference type="AlphaFoldDB" id="A0A2T7P2C7"/>
<dbReference type="GO" id="GO:0016020">
    <property type="term" value="C:membrane"/>
    <property type="evidence" value="ECO:0007669"/>
    <property type="project" value="UniProtKB-SubCell"/>
</dbReference>
<dbReference type="PROSITE" id="PS51412">
    <property type="entry name" value="MACPF_2"/>
    <property type="match status" value="1"/>
</dbReference>
<dbReference type="EMBL" id="PZQS01000007">
    <property type="protein sequence ID" value="PVD27543.1"/>
    <property type="molecule type" value="Genomic_DNA"/>
</dbReference>
<feature type="domain" description="MACPF" evidence="7">
    <location>
        <begin position="114"/>
        <end position="431"/>
    </location>
</feature>
<evidence type="ECO:0000256" key="1">
    <source>
        <dbReference type="ARBA" id="ARBA00004370"/>
    </source>
</evidence>
<evidence type="ECO:0000313" key="8">
    <source>
        <dbReference type="EMBL" id="PVD27543.1"/>
    </source>
</evidence>
<dbReference type="InterPro" id="IPR020864">
    <property type="entry name" value="MACPF"/>
</dbReference>
<feature type="region of interest" description="Disordered" evidence="6">
    <location>
        <begin position="66"/>
        <end position="93"/>
    </location>
</feature>